<evidence type="ECO:0000256" key="1">
    <source>
        <dbReference type="ARBA" id="ARBA00008857"/>
    </source>
</evidence>
<protein>
    <submittedName>
        <fullName evidence="5">Site-specific integrase</fullName>
    </submittedName>
</protein>
<dbReference type="Pfam" id="PF00589">
    <property type="entry name" value="Phage_integrase"/>
    <property type="match status" value="1"/>
</dbReference>
<dbReference type="InterPro" id="IPR050090">
    <property type="entry name" value="Tyrosine_recombinase_XerCD"/>
</dbReference>
<dbReference type="CDD" id="cd00397">
    <property type="entry name" value="DNA_BRE_C"/>
    <property type="match status" value="1"/>
</dbReference>
<sequence length="379" mass="44560">MKRANGQGSITTLKGKRRKKKWARVVSGYHYDQVKDVVIPERKSLGVFKTESEAQRAIDNYERNPYEFLNKDMTLNEVFLKLYEIIFETNPDYADDLKYQWRYCSKIAHEKITGLQTVHLMRFLNSTPYYINDCGKKIVASPNTIMRIKSILNQMYDLVTAESILPVNLARNFKISKEVKRAYKRQHKRHIPFSNEERKVLKSRLDYPFADFIYVNIFMGWRPGELIEILVENTFPDKGYIIAGKKTENGYLRSVPIHPDIQDIINNYYNLAIKLKSPYLFNDPYISRHSTGRKNLSYDNYRYRFNRVIEHLELGPHTPHDSRTTFATIAKTSGMDAFAIKKFMGHSTANDVTEDCYISPEFPWYINQMKKFKYDGDVL</sequence>
<accession>A0ABR7FQK6</accession>
<organism evidence="5 6">
    <name type="scientific">Anaerostipes hominis</name>
    <name type="common">ex Liu et al. 2021</name>
    <dbReference type="NCBI Taxonomy" id="2763018"/>
    <lineage>
        <taxon>Bacteria</taxon>
        <taxon>Bacillati</taxon>
        <taxon>Bacillota</taxon>
        <taxon>Clostridia</taxon>
        <taxon>Lachnospirales</taxon>
        <taxon>Lachnospiraceae</taxon>
        <taxon>Anaerostipes</taxon>
    </lineage>
</organism>
<dbReference type="Proteomes" id="UP000635828">
    <property type="component" value="Unassembled WGS sequence"/>
</dbReference>
<reference evidence="5 6" key="1">
    <citation type="submission" date="2020-08" db="EMBL/GenBank/DDBJ databases">
        <title>Genome public.</title>
        <authorList>
            <person name="Liu C."/>
            <person name="Sun Q."/>
        </authorList>
    </citation>
    <scope>NUCLEOTIDE SEQUENCE [LARGE SCALE GENOMIC DNA]</scope>
    <source>
        <strain evidence="5 6">NSJ-7</strain>
    </source>
</reference>
<evidence type="ECO:0000256" key="2">
    <source>
        <dbReference type="ARBA" id="ARBA00023125"/>
    </source>
</evidence>
<feature type="domain" description="Tyr recombinase" evidence="4">
    <location>
        <begin position="186"/>
        <end position="375"/>
    </location>
</feature>
<comment type="similarity">
    <text evidence="1">Belongs to the 'phage' integrase family.</text>
</comment>
<evidence type="ECO:0000256" key="3">
    <source>
        <dbReference type="ARBA" id="ARBA00023172"/>
    </source>
</evidence>
<keyword evidence="3" id="KW-0233">DNA recombination</keyword>
<comment type="caution">
    <text evidence="5">The sequence shown here is derived from an EMBL/GenBank/DDBJ whole genome shotgun (WGS) entry which is preliminary data.</text>
</comment>
<gene>
    <name evidence="5" type="ORF">H8S22_05805</name>
</gene>
<dbReference type="PANTHER" id="PTHR30349:SF41">
    <property type="entry name" value="INTEGRASE_RECOMBINASE PROTEIN MJ0367-RELATED"/>
    <property type="match status" value="1"/>
</dbReference>
<dbReference type="Gene3D" id="1.10.443.10">
    <property type="entry name" value="Intergrase catalytic core"/>
    <property type="match status" value="1"/>
</dbReference>
<evidence type="ECO:0000259" key="4">
    <source>
        <dbReference type="PROSITE" id="PS51898"/>
    </source>
</evidence>
<keyword evidence="6" id="KW-1185">Reference proteome</keyword>
<dbReference type="InterPro" id="IPR013762">
    <property type="entry name" value="Integrase-like_cat_sf"/>
</dbReference>
<evidence type="ECO:0000313" key="5">
    <source>
        <dbReference type="EMBL" id="MBC5677133.1"/>
    </source>
</evidence>
<dbReference type="InterPro" id="IPR002104">
    <property type="entry name" value="Integrase_catalytic"/>
</dbReference>
<dbReference type="Gene3D" id="1.10.150.130">
    <property type="match status" value="1"/>
</dbReference>
<dbReference type="InterPro" id="IPR011010">
    <property type="entry name" value="DNA_brk_join_enz"/>
</dbReference>
<dbReference type="PANTHER" id="PTHR30349">
    <property type="entry name" value="PHAGE INTEGRASE-RELATED"/>
    <property type="match status" value="1"/>
</dbReference>
<dbReference type="SUPFAM" id="SSF56349">
    <property type="entry name" value="DNA breaking-rejoining enzymes"/>
    <property type="match status" value="1"/>
</dbReference>
<name>A0ABR7FQK6_9FIRM</name>
<dbReference type="PROSITE" id="PS51898">
    <property type="entry name" value="TYR_RECOMBINASE"/>
    <property type="match status" value="1"/>
</dbReference>
<dbReference type="EMBL" id="JACOOS010000005">
    <property type="protein sequence ID" value="MBC5677133.1"/>
    <property type="molecule type" value="Genomic_DNA"/>
</dbReference>
<dbReference type="RefSeq" id="WP_024727306.1">
    <property type="nucleotide sequence ID" value="NZ_JACOOS010000005.1"/>
</dbReference>
<evidence type="ECO:0000313" key="6">
    <source>
        <dbReference type="Proteomes" id="UP000635828"/>
    </source>
</evidence>
<proteinExistence type="inferred from homology"/>
<dbReference type="InterPro" id="IPR010998">
    <property type="entry name" value="Integrase_recombinase_N"/>
</dbReference>
<keyword evidence="2" id="KW-0238">DNA-binding</keyword>